<evidence type="ECO:0000259" key="2">
    <source>
        <dbReference type="SMART" id="SM00646"/>
    </source>
</evidence>
<dbReference type="GO" id="GO:0030288">
    <property type="term" value="C:outer membrane-bounded periplasmic space"/>
    <property type="evidence" value="ECO:0007669"/>
    <property type="project" value="TreeGrafter"/>
</dbReference>
<feature type="domain" description="MurNAc-LAA" evidence="2">
    <location>
        <begin position="60"/>
        <end position="174"/>
    </location>
</feature>
<dbReference type="Proteomes" id="UP000580051">
    <property type="component" value="Unassembled WGS sequence"/>
</dbReference>
<name>A0A6V8NPY8_9ACTN</name>
<dbReference type="CDD" id="cd02696">
    <property type="entry name" value="MurNAc-LAA"/>
    <property type="match status" value="1"/>
</dbReference>
<evidence type="ECO:0000256" key="1">
    <source>
        <dbReference type="ARBA" id="ARBA00022801"/>
    </source>
</evidence>
<dbReference type="SUPFAM" id="SSF53187">
    <property type="entry name" value="Zn-dependent exopeptidases"/>
    <property type="match status" value="1"/>
</dbReference>
<evidence type="ECO:0000313" key="4">
    <source>
        <dbReference type="Proteomes" id="UP000580051"/>
    </source>
</evidence>
<sequence length="185" mass="20612">MLDPGHGLPEDPGAVGAFGLTAAEVCWRIALGCRRILEQRGVEVVFSREESETIPEGERSQRANREEVDLLLSIHLNSSRDMQAEGATCFYFSNGRWYSKAGKKAAHLIQDELIRGLALVDCRVHGMNYSILRKTRMTAVQVEPAFISNVKEERLLGSGSYIETISRAISQGVARFLEMEKQSII</sequence>
<keyword evidence="1" id="KW-0378">Hydrolase</keyword>
<comment type="caution">
    <text evidence="3">The sequence shown here is derived from an EMBL/GenBank/DDBJ whole genome shotgun (WGS) entry which is preliminary data.</text>
</comment>
<evidence type="ECO:0000313" key="3">
    <source>
        <dbReference type="EMBL" id="GFP22123.1"/>
    </source>
</evidence>
<gene>
    <name evidence="3" type="ORF">HKBW3S06_01350</name>
</gene>
<proteinExistence type="predicted"/>
<dbReference type="SMART" id="SM00646">
    <property type="entry name" value="Ami_3"/>
    <property type="match status" value="1"/>
</dbReference>
<accession>A0A6V8NPY8</accession>
<dbReference type="GO" id="GO:0008745">
    <property type="term" value="F:N-acetylmuramoyl-L-alanine amidase activity"/>
    <property type="evidence" value="ECO:0007669"/>
    <property type="project" value="InterPro"/>
</dbReference>
<dbReference type="AlphaFoldDB" id="A0A6V8NPY8"/>
<dbReference type="PANTHER" id="PTHR30404:SF0">
    <property type="entry name" value="N-ACETYLMURAMOYL-L-ALANINE AMIDASE AMIC"/>
    <property type="match status" value="1"/>
</dbReference>
<dbReference type="InterPro" id="IPR050695">
    <property type="entry name" value="N-acetylmuramoyl_amidase_3"/>
</dbReference>
<dbReference type="PANTHER" id="PTHR30404">
    <property type="entry name" value="N-ACETYLMURAMOYL-L-ALANINE AMIDASE"/>
    <property type="match status" value="1"/>
</dbReference>
<dbReference type="InterPro" id="IPR002508">
    <property type="entry name" value="MurNAc-LAA_cat"/>
</dbReference>
<dbReference type="EMBL" id="BLRV01000222">
    <property type="protein sequence ID" value="GFP22123.1"/>
    <property type="molecule type" value="Genomic_DNA"/>
</dbReference>
<organism evidence="3 4">
    <name type="scientific">Candidatus Hakubella thermalkaliphila</name>
    <dbReference type="NCBI Taxonomy" id="2754717"/>
    <lineage>
        <taxon>Bacteria</taxon>
        <taxon>Bacillati</taxon>
        <taxon>Actinomycetota</taxon>
        <taxon>Actinomycetota incertae sedis</taxon>
        <taxon>Candidatus Hakubellales</taxon>
        <taxon>Candidatus Hakubellaceae</taxon>
        <taxon>Candidatus Hakubella</taxon>
    </lineage>
</organism>
<protein>
    <submittedName>
        <fullName evidence="3">N-acetylmuramoyl-L-alanine amidase</fullName>
    </submittedName>
</protein>
<dbReference type="Gene3D" id="3.40.630.40">
    <property type="entry name" value="Zn-dependent exopeptidases"/>
    <property type="match status" value="1"/>
</dbReference>
<dbReference type="Pfam" id="PF01520">
    <property type="entry name" value="Amidase_3"/>
    <property type="match status" value="1"/>
</dbReference>
<reference evidence="3 4" key="1">
    <citation type="journal article" date="2020" name="Front. Microbiol.">
        <title>Single-cell genomics of novel Actinobacteria with the Wood-Ljungdahl pathway discovered in a serpentinizing system.</title>
        <authorList>
            <person name="Merino N."/>
            <person name="Kawai M."/>
            <person name="Boyd E.S."/>
            <person name="Colman D.R."/>
            <person name="McGlynn S.E."/>
            <person name="Nealson K.H."/>
            <person name="Kurokawa K."/>
            <person name="Hongoh Y."/>
        </authorList>
    </citation>
    <scope>NUCLEOTIDE SEQUENCE [LARGE SCALE GENOMIC DNA]</scope>
    <source>
        <strain evidence="3 4">S06</strain>
    </source>
</reference>
<dbReference type="GO" id="GO:0009253">
    <property type="term" value="P:peptidoglycan catabolic process"/>
    <property type="evidence" value="ECO:0007669"/>
    <property type="project" value="InterPro"/>
</dbReference>